<keyword evidence="2" id="KW-1185">Reference proteome</keyword>
<comment type="caution">
    <text evidence="1">The sequence shown here is derived from an EMBL/GenBank/DDBJ whole genome shotgun (WGS) entry which is preliminary data.</text>
</comment>
<organism evidence="1 2">
    <name type="scientific">Streptacidiphilus alkalitolerans</name>
    <dbReference type="NCBI Taxonomy" id="3342712"/>
    <lineage>
        <taxon>Bacteria</taxon>
        <taxon>Bacillati</taxon>
        <taxon>Actinomycetota</taxon>
        <taxon>Actinomycetes</taxon>
        <taxon>Kitasatosporales</taxon>
        <taxon>Streptomycetaceae</taxon>
        <taxon>Streptacidiphilus</taxon>
    </lineage>
</organism>
<evidence type="ECO:0000313" key="1">
    <source>
        <dbReference type="EMBL" id="MFC1408418.1"/>
    </source>
</evidence>
<evidence type="ECO:0000313" key="2">
    <source>
        <dbReference type="Proteomes" id="UP001592582"/>
    </source>
</evidence>
<gene>
    <name evidence="1" type="ORF">ACEZDG_03885</name>
</gene>
<name>A0ABV6V410_9ACTN</name>
<accession>A0ABV6V410</accession>
<dbReference type="EMBL" id="JBHEZX010000002">
    <property type="protein sequence ID" value="MFC1408418.1"/>
    <property type="molecule type" value="Genomic_DNA"/>
</dbReference>
<protein>
    <submittedName>
        <fullName evidence="1">SRPBCC family protein</fullName>
    </submittedName>
</protein>
<dbReference type="Proteomes" id="UP001592582">
    <property type="component" value="Unassembled WGS sequence"/>
</dbReference>
<dbReference type="SUPFAM" id="SSF55961">
    <property type="entry name" value="Bet v1-like"/>
    <property type="match status" value="1"/>
</dbReference>
<dbReference type="InterPro" id="IPR019587">
    <property type="entry name" value="Polyketide_cyclase/dehydratase"/>
</dbReference>
<sequence>MFSVEGIAVVSVERTFVVGRPLEVVVDYLKDFARTEAWDPGTVRCVPLEPGPVAEGSTWRNTSVFRGRETELTYRLTRLEPARLTFVGTNRTATSTDDLTFREVDGGTSITYRADVTFHGLAKLAAPFLRGEFERLGDEVARTLPDVIDRL</sequence>
<reference evidence="1 2" key="1">
    <citation type="submission" date="2024-09" db="EMBL/GenBank/DDBJ databases">
        <authorList>
            <person name="Lee S.D."/>
        </authorList>
    </citation>
    <scope>NUCLEOTIDE SEQUENCE [LARGE SCALE GENOMIC DNA]</scope>
    <source>
        <strain evidence="1 2">N1-1</strain>
    </source>
</reference>
<dbReference type="Pfam" id="PF10604">
    <property type="entry name" value="Polyketide_cyc2"/>
    <property type="match status" value="1"/>
</dbReference>
<dbReference type="InterPro" id="IPR023393">
    <property type="entry name" value="START-like_dom_sf"/>
</dbReference>
<dbReference type="Gene3D" id="3.30.530.20">
    <property type="match status" value="1"/>
</dbReference>
<proteinExistence type="predicted"/>